<sequence length="90" mass="10289">MCISVRVRPWTCFRSKVTVLPCLYKSYGVVTTTTWPAANRYAARVCAQEQRTKKILNFGEVCPDLVTHYEKLNKVRSQKTVIFPGGFNES</sequence>
<dbReference type="EMBL" id="CM001219">
    <property type="protein sequence ID" value="AES69269.1"/>
    <property type="molecule type" value="Genomic_DNA"/>
</dbReference>
<dbReference type="AlphaFoldDB" id="G7IZD3"/>
<evidence type="ECO:0000313" key="2">
    <source>
        <dbReference type="EnsemblPlants" id="AES69269"/>
    </source>
</evidence>
<name>G7IZD3_MEDTR</name>
<accession>G7IZD3</accession>
<gene>
    <name evidence="1" type="ordered locus">MTR_3g026680</name>
</gene>
<reference evidence="2" key="3">
    <citation type="submission" date="2015-04" db="UniProtKB">
        <authorList>
            <consortium name="EnsemblPlants"/>
        </authorList>
    </citation>
    <scope>IDENTIFICATION</scope>
    <source>
        <strain evidence="2">cv. Jemalong A17</strain>
    </source>
</reference>
<dbReference type="HOGENOM" id="CLU_2444165_0_0_1"/>
<evidence type="ECO:0000313" key="1">
    <source>
        <dbReference type="EMBL" id="AES69269.1"/>
    </source>
</evidence>
<dbReference type="STRING" id="3880.G7IZD3"/>
<proteinExistence type="predicted"/>
<dbReference type="PaxDb" id="3880-AES69269"/>
<protein>
    <submittedName>
        <fullName evidence="1">AGO2A2, putative</fullName>
    </submittedName>
</protein>
<dbReference type="EnsemblPlants" id="AES69269">
    <property type="protein sequence ID" value="AES69269"/>
    <property type="gene ID" value="MTR_3g026680"/>
</dbReference>
<organism evidence="1 3">
    <name type="scientific">Medicago truncatula</name>
    <name type="common">Barrel medic</name>
    <name type="synonym">Medicago tribuloides</name>
    <dbReference type="NCBI Taxonomy" id="3880"/>
    <lineage>
        <taxon>Eukaryota</taxon>
        <taxon>Viridiplantae</taxon>
        <taxon>Streptophyta</taxon>
        <taxon>Embryophyta</taxon>
        <taxon>Tracheophyta</taxon>
        <taxon>Spermatophyta</taxon>
        <taxon>Magnoliopsida</taxon>
        <taxon>eudicotyledons</taxon>
        <taxon>Gunneridae</taxon>
        <taxon>Pentapetalae</taxon>
        <taxon>rosids</taxon>
        <taxon>fabids</taxon>
        <taxon>Fabales</taxon>
        <taxon>Fabaceae</taxon>
        <taxon>Papilionoideae</taxon>
        <taxon>50 kb inversion clade</taxon>
        <taxon>NPAAA clade</taxon>
        <taxon>Hologalegina</taxon>
        <taxon>IRL clade</taxon>
        <taxon>Trifolieae</taxon>
        <taxon>Medicago</taxon>
    </lineage>
</organism>
<evidence type="ECO:0000313" key="3">
    <source>
        <dbReference type="Proteomes" id="UP000002051"/>
    </source>
</evidence>
<dbReference type="GO" id="GO:0003676">
    <property type="term" value="F:nucleic acid binding"/>
    <property type="evidence" value="ECO:0007669"/>
    <property type="project" value="InterPro"/>
</dbReference>
<keyword evidence="3" id="KW-1185">Reference proteome</keyword>
<dbReference type="InterPro" id="IPR036397">
    <property type="entry name" value="RNaseH_sf"/>
</dbReference>
<reference evidence="1 3" key="2">
    <citation type="journal article" date="2014" name="BMC Genomics">
        <title>An improved genome release (version Mt4.0) for the model legume Medicago truncatula.</title>
        <authorList>
            <person name="Tang H."/>
            <person name="Krishnakumar V."/>
            <person name="Bidwell S."/>
            <person name="Rosen B."/>
            <person name="Chan A."/>
            <person name="Zhou S."/>
            <person name="Gentzbittel L."/>
            <person name="Childs K.L."/>
            <person name="Yandell M."/>
            <person name="Gundlach H."/>
            <person name="Mayer K.F."/>
            <person name="Schwartz D.C."/>
            <person name="Town C.D."/>
        </authorList>
    </citation>
    <scope>GENOME REANNOTATION</scope>
    <source>
        <strain evidence="2 3">cv. Jemalong A17</strain>
    </source>
</reference>
<reference evidence="1 3" key="1">
    <citation type="journal article" date="2011" name="Nature">
        <title>The Medicago genome provides insight into the evolution of rhizobial symbioses.</title>
        <authorList>
            <person name="Young N.D."/>
            <person name="Debelle F."/>
            <person name="Oldroyd G.E."/>
            <person name="Geurts R."/>
            <person name="Cannon S.B."/>
            <person name="Udvardi M.K."/>
            <person name="Benedito V.A."/>
            <person name="Mayer K.F."/>
            <person name="Gouzy J."/>
            <person name="Schoof H."/>
            <person name="Van de Peer Y."/>
            <person name="Proost S."/>
            <person name="Cook D.R."/>
            <person name="Meyers B.C."/>
            <person name="Spannagl M."/>
            <person name="Cheung F."/>
            <person name="De Mita S."/>
            <person name="Krishnakumar V."/>
            <person name="Gundlach H."/>
            <person name="Zhou S."/>
            <person name="Mudge J."/>
            <person name="Bharti A.K."/>
            <person name="Murray J.D."/>
            <person name="Naoumkina M.A."/>
            <person name="Rosen B."/>
            <person name="Silverstein K.A."/>
            <person name="Tang H."/>
            <person name="Rombauts S."/>
            <person name="Zhao P.X."/>
            <person name="Zhou P."/>
            <person name="Barbe V."/>
            <person name="Bardou P."/>
            <person name="Bechner M."/>
            <person name="Bellec A."/>
            <person name="Berger A."/>
            <person name="Berges H."/>
            <person name="Bidwell S."/>
            <person name="Bisseling T."/>
            <person name="Choisne N."/>
            <person name="Couloux A."/>
            <person name="Denny R."/>
            <person name="Deshpande S."/>
            <person name="Dai X."/>
            <person name="Doyle J.J."/>
            <person name="Dudez A.M."/>
            <person name="Farmer A.D."/>
            <person name="Fouteau S."/>
            <person name="Franken C."/>
            <person name="Gibelin C."/>
            <person name="Gish J."/>
            <person name="Goldstein S."/>
            <person name="Gonzalez A.J."/>
            <person name="Green P.J."/>
            <person name="Hallab A."/>
            <person name="Hartog M."/>
            <person name="Hua A."/>
            <person name="Humphray S.J."/>
            <person name="Jeong D.H."/>
            <person name="Jing Y."/>
            <person name="Jocker A."/>
            <person name="Kenton S.M."/>
            <person name="Kim D.J."/>
            <person name="Klee K."/>
            <person name="Lai H."/>
            <person name="Lang C."/>
            <person name="Lin S."/>
            <person name="Macmil S.L."/>
            <person name="Magdelenat G."/>
            <person name="Matthews L."/>
            <person name="McCorrison J."/>
            <person name="Monaghan E.L."/>
            <person name="Mun J.H."/>
            <person name="Najar F.Z."/>
            <person name="Nicholson C."/>
            <person name="Noirot C."/>
            <person name="O'Bleness M."/>
            <person name="Paule C.R."/>
            <person name="Poulain J."/>
            <person name="Prion F."/>
            <person name="Qin B."/>
            <person name="Qu C."/>
            <person name="Retzel E.F."/>
            <person name="Riddle C."/>
            <person name="Sallet E."/>
            <person name="Samain S."/>
            <person name="Samson N."/>
            <person name="Sanders I."/>
            <person name="Saurat O."/>
            <person name="Scarpelli C."/>
            <person name="Schiex T."/>
            <person name="Segurens B."/>
            <person name="Severin A.J."/>
            <person name="Sherrier D.J."/>
            <person name="Shi R."/>
            <person name="Sims S."/>
            <person name="Singer S.R."/>
            <person name="Sinharoy S."/>
            <person name="Sterck L."/>
            <person name="Viollet A."/>
            <person name="Wang B.B."/>
            <person name="Wang K."/>
            <person name="Wang M."/>
            <person name="Wang X."/>
            <person name="Warfsmann J."/>
            <person name="Weissenbach J."/>
            <person name="White D.D."/>
            <person name="White J.D."/>
            <person name="Wiley G.B."/>
            <person name="Wincker P."/>
            <person name="Xing Y."/>
            <person name="Yang L."/>
            <person name="Yao Z."/>
            <person name="Ying F."/>
            <person name="Zhai J."/>
            <person name="Zhou L."/>
            <person name="Zuber A."/>
            <person name="Denarie J."/>
            <person name="Dixon R.A."/>
            <person name="May G.D."/>
            <person name="Schwartz D.C."/>
            <person name="Rogers J."/>
            <person name="Quetier F."/>
            <person name="Town C.D."/>
            <person name="Roe B.A."/>
        </authorList>
    </citation>
    <scope>NUCLEOTIDE SEQUENCE [LARGE SCALE GENOMIC DNA]</scope>
    <source>
        <strain evidence="1">A17</strain>
        <strain evidence="2 3">cv. Jemalong A17</strain>
    </source>
</reference>
<dbReference type="Proteomes" id="UP000002051">
    <property type="component" value="Chromosome 3"/>
</dbReference>
<dbReference type="Gene3D" id="3.30.420.10">
    <property type="entry name" value="Ribonuclease H-like superfamily/Ribonuclease H"/>
    <property type="match status" value="1"/>
</dbReference>